<dbReference type="GO" id="GO:0006107">
    <property type="term" value="P:oxaloacetate metabolic process"/>
    <property type="evidence" value="ECO:0007669"/>
    <property type="project" value="TreeGrafter"/>
</dbReference>
<evidence type="ECO:0000256" key="2">
    <source>
        <dbReference type="ARBA" id="ARBA00039118"/>
    </source>
</evidence>
<keyword evidence="7" id="KW-1185">Reference proteome</keyword>
<sequence>MTSSETTLRVCLLQFAKQDNLDKTLIHLEELFEKAVNAHRPQIIALPELFNNEYTESLFPSMAETIEDGKTFRTLSKLSKKFSVYFVGGSIAERDERQLNKTVESFRVQLCNYHGEDGFEVVEEGIFTPGNDIATFQVNGFKCGIEICYDIHYEELAKTYRRAGCDLIFFPANFPNVFGKQWWELLLRARAMDNQLFVAGISGARNEKDGLVAYGHSIIIGPTGNVLTIAGIDEEIVFYEIDKIDILKFRKEMPLYESRRPDVCYKSCK</sequence>
<evidence type="ECO:0000256" key="3">
    <source>
        <dbReference type="ARBA" id="ARBA00041576"/>
    </source>
</evidence>
<protein>
    <recommendedName>
        <fullName evidence="2">omega-amidase</fullName>
        <ecNumber evidence="2">3.5.1.3</ecNumber>
    </recommendedName>
    <alternativeName>
        <fullName evidence="3">Nitrilase homolog 2</fullName>
    </alternativeName>
</protein>
<accession>A0A9Q0S3L4</accession>
<evidence type="ECO:0000313" key="6">
    <source>
        <dbReference type="EMBL" id="KAJ6644142.1"/>
    </source>
</evidence>
<evidence type="ECO:0000256" key="1">
    <source>
        <dbReference type="ARBA" id="ARBA00036637"/>
    </source>
</evidence>
<dbReference type="Gene3D" id="3.60.110.10">
    <property type="entry name" value="Carbon-nitrogen hydrolase"/>
    <property type="match status" value="1"/>
</dbReference>
<reference evidence="6" key="1">
    <citation type="submission" date="2022-07" db="EMBL/GenBank/DDBJ databases">
        <authorList>
            <person name="Trinca V."/>
            <person name="Uliana J.V.C."/>
            <person name="Torres T.T."/>
            <person name="Ward R.J."/>
            <person name="Monesi N."/>
        </authorList>
    </citation>
    <scope>NUCLEOTIDE SEQUENCE</scope>
    <source>
        <strain evidence="6">HSMRA1968</strain>
        <tissue evidence="6">Whole embryos</tissue>
    </source>
</reference>
<dbReference type="GO" id="GO:0006528">
    <property type="term" value="P:asparagine metabolic process"/>
    <property type="evidence" value="ECO:0007669"/>
    <property type="project" value="TreeGrafter"/>
</dbReference>
<dbReference type="AlphaFoldDB" id="A0A9Q0S3L4"/>
<evidence type="ECO:0000313" key="7">
    <source>
        <dbReference type="Proteomes" id="UP001151699"/>
    </source>
</evidence>
<dbReference type="GO" id="GO:0006541">
    <property type="term" value="P:glutamine metabolic process"/>
    <property type="evidence" value="ECO:0007669"/>
    <property type="project" value="TreeGrafter"/>
</dbReference>
<dbReference type="EC" id="3.5.1.3" evidence="2"/>
<evidence type="ECO:0000259" key="5">
    <source>
        <dbReference type="PROSITE" id="PS50263"/>
    </source>
</evidence>
<dbReference type="EMBL" id="WJQU01000002">
    <property type="protein sequence ID" value="KAJ6644142.1"/>
    <property type="molecule type" value="Genomic_DNA"/>
</dbReference>
<dbReference type="Pfam" id="PF00795">
    <property type="entry name" value="CN_hydrolase"/>
    <property type="match status" value="1"/>
</dbReference>
<gene>
    <name evidence="6" type="primary">Nit2_3</name>
    <name evidence="6" type="ORF">Bhyg_09108</name>
</gene>
<dbReference type="OrthoDB" id="7786641at2759"/>
<dbReference type="GO" id="GO:0005739">
    <property type="term" value="C:mitochondrion"/>
    <property type="evidence" value="ECO:0007669"/>
    <property type="project" value="TreeGrafter"/>
</dbReference>
<comment type="catalytic activity">
    <reaction evidence="4">
        <text>2-oxosuccinamate + H2O = oxaloacetate + NH4(+)</text>
        <dbReference type="Rhea" id="RHEA:59412"/>
        <dbReference type="ChEBI" id="CHEBI:15377"/>
        <dbReference type="ChEBI" id="CHEBI:16452"/>
        <dbReference type="ChEBI" id="CHEBI:28938"/>
        <dbReference type="ChEBI" id="CHEBI:57735"/>
        <dbReference type="EC" id="3.5.1.3"/>
    </reaction>
    <physiologicalReaction direction="left-to-right" evidence="4">
        <dbReference type="Rhea" id="RHEA:59413"/>
    </physiologicalReaction>
</comment>
<dbReference type="SUPFAM" id="SSF56317">
    <property type="entry name" value="Carbon-nitrogen hydrolase"/>
    <property type="match status" value="1"/>
</dbReference>
<dbReference type="InterPro" id="IPR036526">
    <property type="entry name" value="C-N_Hydrolase_sf"/>
</dbReference>
<comment type="caution">
    <text evidence="6">The sequence shown here is derived from an EMBL/GenBank/DDBJ whole genome shotgun (WGS) entry which is preliminary data.</text>
</comment>
<evidence type="ECO:0000256" key="4">
    <source>
        <dbReference type="ARBA" id="ARBA00048745"/>
    </source>
</evidence>
<comment type="catalytic activity">
    <reaction evidence="1">
        <text>2-oxoglutaramate + H2O = 2-oxoglutarate + NH4(+)</text>
        <dbReference type="Rhea" id="RHEA:32963"/>
        <dbReference type="ChEBI" id="CHEBI:15377"/>
        <dbReference type="ChEBI" id="CHEBI:16769"/>
        <dbReference type="ChEBI" id="CHEBI:16810"/>
        <dbReference type="ChEBI" id="CHEBI:28938"/>
        <dbReference type="EC" id="3.5.1.3"/>
    </reaction>
    <physiologicalReaction direction="left-to-right" evidence="1">
        <dbReference type="Rhea" id="RHEA:32964"/>
    </physiologicalReaction>
</comment>
<dbReference type="PROSITE" id="PS50263">
    <property type="entry name" value="CN_HYDROLASE"/>
    <property type="match status" value="1"/>
</dbReference>
<proteinExistence type="predicted"/>
<dbReference type="InterPro" id="IPR003010">
    <property type="entry name" value="C-N_Hydrolase"/>
</dbReference>
<feature type="domain" description="CN hydrolase" evidence="5">
    <location>
        <begin position="8"/>
        <end position="243"/>
    </location>
</feature>
<dbReference type="Proteomes" id="UP001151699">
    <property type="component" value="Chromosome B"/>
</dbReference>
<dbReference type="GO" id="GO:0050152">
    <property type="term" value="F:omega-amidase activity"/>
    <property type="evidence" value="ECO:0007669"/>
    <property type="project" value="UniProtKB-EC"/>
</dbReference>
<name>A0A9Q0S3L4_9DIPT</name>
<dbReference type="PANTHER" id="PTHR23088:SF30">
    <property type="entry name" value="OMEGA-AMIDASE NIT2"/>
    <property type="match status" value="1"/>
</dbReference>
<dbReference type="PANTHER" id="PTHR23088">
    <property type="entry name" value="NITRILASE-RELATED"/>
    <property type="match status" value="1"/>
</dbReference>
<organism evidence="6 7">
    <name type="scientific">Pseudolycoriella hygida</name>
    <dbReference type="NCBI Taxonomy" id="35572"/>
    <lineage>
        <taxon>Eukaryota</taxon>
        <taxon>Metazoa</taxon>
        <taxon>Ecdysozoa</taxon>
        <taxon>Arthropoda</taxon>
        <taxon>Hexapoda</taxon>
        <taxon>Insecta</taxon>
        <taxon>Pterygota</taxon>
        <taxon>Neoptera</taxon>
        <taxon>Endopterygota</taxon>
        <taxon>Diptera</taxon>
        <taxon>Nematocera</taxon>
        <taxon>Sciaroidea</taxon>
        <taxon>Sciaridae</taxon>
        <taxon>Pseudolycoriella</taxon>
    </lineage>
</organism>